<dbReference type="Proteomes" id="UP000242715">
    <property type="component" value="Unassembled WGS sequence"/>
</dbReference>
<dbReference type="OrthoDB" id="1710200at2759"/>
<dbReference type="PANTHER" id="PTHR11692:SF0">
    <property type="entry name" value="BIFUNCTIONAL PURINE BIOSYNTHESIS PROTEIN ATIC"/>
    <property type="match status" value="1"/>
</dbReference>
<gene>
    <name evidence="1" type="ORF">TSUD_239900</name>
</gene>
<organism evidence="1 2">
    <name type="scientific">Trifolium subterraneum</name>
    <name type="common">Subterranean clover</name>
    <dbReference type="NCBI Taxonomy" id="3900"/>
    <lineage>
        <taxon>Eukaryota</taxon>
        <taxon>Viridiplantae</taxon>
        <taxon>Streptophyta</taxon>
        <taxon>Embryophyta</taxon>
        <taxon>Tracheophyta</taxon>
        <taxon>Spermatophyta</taxon>
        <taxon>Magnoliopsida</taxon>
        <taxon>eudicotyledons</taxon>
        <taxon>Gunneridae</taxon>
        <taxon>Pentapetalae</taxon>
        <taxon>rosids</taxon>
        <taxon>fabids</taxon>
        <taxon>Fabales</taxon>
        <taxon>Fabaceae</taxon>
        <taxon>Papilionoideae</taxon>
        <taxon>50 kb inversion clade</taxon>
        <taxon>NPAAA clade</taxon>
        <taxon>Hologalegina</taxon>
        <taxon>IRL clade</taxon>
        <taxon>Trifolieae</taxon>
        <taxon>Trifolium</taxon>
    </lineage>
</organism>
<sequence length="147" mass="16331">MVKKATKYPTNEAVNDENPFFEVVMTKSYVDGNFMPSRWGDKDVLRNSGCTQLRNLRIKILRGKSKTLRILGAIKNGAGKLSLREDNCMLGMGSGQPNRTENIRIAMMKAGADVKGAVLARDAFFPFAWKDAVEEACEMSYFSALVV</sequence>
<dbReference type="InterPro" id="IPR024051">
    <property type="entry name" value="AICAR_Tfase_dup_dom_sf"/>
</dbReference>
<dbReference type="AlphaFoldDB" id="A0A2Z6NXV6"/>
<dbReference type="Gene3D" id="3.40.140.20">
    <property type="match status" value="1"/>
</dbReference>
<accession>A0A2Z6NXV6</accession>
<evidence type="ECO:0000313" key="2">
    <source>
        <dbReference type="Proteomes" id="UP000242715"/>
    </source>
</evidence>
<name>A0A2Z6NXV6_TRISU</name>
<dbReference type="SUPFAM" id="SSF53927">
    <property type="entry name" value="Cytidine deaminase-like"/>
    <property type="match status" value="1"/>
</dbReference>
<protein>
    <submittedName>
        <fullName evidence="1">Uncharacterized protein</fullName>
    </submittedName>
</protein>
<dbReference type="GO" id="GO:0005829">
    <property type="term" value="C:cytosol"/>
    <property type="evidence" value="ECO:0007669"/>
    <property type="project" value="TreeGrafter"/>
</dbReference>
<evidence type="ECO:0000313" key="1">
    <source>
        <dbReference type="EMBL" id="GAU47033.1"/>
    </source>
</evidence>
<dbReference type="InterPro" id="IPR016193">
    <property type="entry name" value="Cytidine_deaminase-like"/>
</dbReference>
<dbReference type="InterPro" id="IPR002695">
    <property type="entry name" value="PurH-like"/>
</dbReference>
<keyword evidence="2" id="KW-1185">Reference proteome</keyword>
<dbReference type="GO" id="GO:0004643">
    <property type="term" value="F:phosphoribosylaminoimidazolecarboxamide formyltransferase activity"/>
    <property type="evidence" value="ECO:0007669"/>
    <property type="project" value="InterPro"/>
</dbReference>
<dbReference type="GO" id="GO:0003937">
    <property type="term" value="F:IMP cyclohydrolase activity"/>
    <property type="evidence" value="ECO:0007669"/>
    <property type="project" value="InterPro"/>
</dbReference>
<dbReference type="EMBL" id="DF974277">
    <property type="protein sequence ID" value="GAU47033.1"/>
    <property type="molecule type" value="Genomic_DNA"/>
</dbReference>
<dbReference type="GO" id="GO:0006189">
    <property type="term" value="P:'de novo' IMP biosynthetic process"/>
    <property type="evidence" value="ECO:0007669"/>
    <property type="project" value="TreeGrafter"/>
</dbReference>
<proteinExistence type="predicted"/>
<dbReference type="PANTHER" id="PTHR11692">
    <property type="entry name" value="BIFUNCTIONAL PURINE BIOSYNTHESIS PROTEIN PURH"/>
    <property type="match status" value="1"/>
</dbReference>
<reference evidence="2" key="1">
    <citation type="journal article" date="2017" name="Front. Plant Sci.">
        <title>Climate Clever Clovers: New Paradigm to Reduce the Environmental Footprint of Ruminants by Breeding Low Methanogenic Forages Utilizing Haplotype Variation.</title>
        <authorList>
            <person name="Kaur P."/>
            <person name="Appels R."/>
            <person name="Bayer P.E."/>
            <person name="Keeble-Gagnere G."/>
            <person name="Wang J."/>
            <person name="Hirakawa H."/>
            <person name="Shirasawa K."/>
            <person name="Vercoe P."/>
            <person name="Stefanova K."/>
            <person name="Durmic Z."/>
            <person name="Nichols P."/>
            <person name="Revell C."/>
            <person name="Isobe S.N."/>
            <person name="Edwards D."/>
            <person name="Erskine W."/>
        </authorList>
    </citation>
    <scope>NUCLEOTIDE SEQUENCE [LARGE SCALE GENOMIC DNA]</scope>
    <source>
        <strain evidence="2">cv. Daliak</strain>
    </source>
</reference>